<dbReference type="InterPro" id="IPR008334">
    <property type="entry name" value="5'-Nucleotdase_C"/>
</dbReference>
<proteinExistence type="predicted"/>
<dbReference type="InterPro" id="IPR036691">
    <property type="entry name" value="Endo/exonu/phosph_ase_sf"/>
</dbReference>
<dbReference type="NCBIfam" id="NF033681">
    <property type="entry name" value="ExeM_NucH_DNase"/>
    <property type="match status" value="1"/>
</dbReference>
<dbReference type="Proteomes" id="UP000221394">
    <property type="component" value="Unassembled WGS sequence"/>
</dbReference>
<dbReference type="GO" id="GO:0009166">
    <property type="term" value="P:nucleotide catabolic process"/>
    <property type="evidence" value="ECO:0007669"/>
    <property type="project" value="InterPro"/>
</dbReference>
<dbReference type="Gene3D" id="3.60.10.10">
    <property type="entry name" value="Endonuclease/exonuclease/phosphatase"/>
    <property type="match status" value="1"/>
</dbReference>
<dbReference type="InterPro" id="IPR029052">
    <property type="entry name" value="Metallo-depent_PP-like"/>
</dbReference>
<sequence>MQHRKRLGRAVAAVASTSLIGASFVATGGAAQAAVSTDAPVIINEVYGGGGNGGATYTHDYIELVNVSSATVDLTGWSVQYASNAGTSWSGVIPLSGSIAPGGFYLVGGASGGAVGAALPTTQASGNVNLAGANGNVALASIATSLSCQTTACASDPAVVDLVGFGTGAAFAGTGGAPAPSNTTAAVRKLVESVPVNTANNASDFVATTAMTPGAANVLPDVTPPADPVDKSIAEIQGTGTESPIKGTVVRTTGVVTASYKTGGFNGFVIQTPGPDTTPDASDAVFVYVGSGNNPTVDIGQHVTVVGTVAEFNGLTQITTTNDNVALDAGGVGEAVVVEGAWPETDAEREKLESMLFLPQGDFTVSNTYSTNQYGEVGLASGTKPLIQWTDVARPSTPEAQAVIDDNAKRGVVLDDGASTNFTSSANQSQVPPFVSQVNPVRVGAPVEFEAPVIVDYRNSTWKLNPTSQLLAGNEAGLVTIENTRTAAPDAARLGDGDIKLASFNVLNYFTTLGVDTPGCTRYNDRAGNGITVNSCTGNGPRGAWDQDSLDRQQEKIVAAINATDADVIGLLEIENSAKLGETADEATATLVDALNADDPSKSWEYVPSSLDLPVVAQQDVISNAIIYRSNVVAPVGPSLALGDQSATGQPFVNAREPLAQAFTSVGGGEPFLLVVNHFKSKGSAGPLAGDADTGDGQGSSNASRIAQATALKNWVPNVLTDLSYSGYEIDDVALVGDFNSYSQEDPMHVLYEAGYVNVDKHFNGDELFSYSYSGLSGSLDHVLMNQSFLERSTGADVWNINSGETIAFEYSRYNSHGQTFHEATPYRSSDHDPVIVAFDEGTAPAPSTTTPLNLLNINDFHGRIDGDTVKFAGTIEKLRAAGGEGNTLFLSNGDNIGASLFASSSAGDTPTIEVLNALDLKASGVGNHEFDQGLTDLAGRVTSEADFRYLAANVYDKGTTTPALQEYEVIEVDGIQVGIIGAVTEETSTLVSPGGIATLDFGDPVAAVNRVAAQLTDGDPANGEADVIIAQYHEGAGAGTPDGATLEQEIAAGGAFADIVLDTAPEVDVIFTGHTHKEYVWDAPVPGSTKTRPIVQTGSYGANIGQVQLEIDPATNEVESYKARNVKRLTTANDVLVAAFPRVAEVNGIVTAALAEADVKGSVKVGTITADITSAIAGGSYVDGKYVSSVPGTTTGRDDRASESALGNLVANALRDSLADTAAGADFGVVNPGGLRAELLYKKSGAETEDGIVTFAEANAVLPFLNNLWSTTLTGAQVKTMLEQQWQTNPDGSIPSRPYLQLGLSDNVSYTYDESRPAGDRVTSVTINGKVITPTETFRVGTFSFLAEGGDNFRVFKDGTRTVDSGLIDRDAWMAYLSAEENQGLTPSFARSHAKVVGNPASVVAGANVEIEVSKLDMTSLGAPLNTSVTATFTGGTLPAAGVKLGDFTVTGGAVTVSGTVPAAAAGAKTLTLVAAPSGTTVTIPLTVTAPATTPAVATKTTLAVTGKAVVGEQLTLTATVAPAAAGKVTFKDGSTVLGTVNVSAGKASLKKSLSVGTHSLTAEFVPADAKAFKGSMSAKVSVTVAKSDVTISGKLSKTKVAYGTPAKLTVTVTGKSTAPSGKVTVYEGSKKLVTGTLKVTGKTGKVTVTLPKTLSVGTHKLTVKYAGTATTKAKNTAKITYKVTKAKPKASVSISKSGKTVVVKVTAKGTTPKGTVTLKVDGKTVKTRSLKSGKTTFKLSSLRKGKHTFKVTYSGSTTVSKLTVTKKHTAK</sequence>
<keyword evidence="1 2" id="KW-0732">Signal</keyword>
<dbReference type="InterPro" id="IPR047971">
    <property type="entry name" value="ExeM-like"/>
</dbReference>
<dbReference type="SUPFAM" id="SSF56219">
    <property type="entry name" value="DNase I-like"/>
    <property type="match status" value="1"/>
</dbReference>
<dbReference type="InterPro" id="IPR013783">
    <property type="entry name" value="Ig-like_fold"/>
</dbReference>
<name>A0A2A9EBH3_9MICO</name>
<reference evidence="4 5" key="1">
    <citation type="submission" date="2017-10" db="EMBL/GenBank/DDBJ databases">
        <title>Sequencing the genomes of 1000 actinobacteria strains.</title>
        <authorList>
            <person name="Klenk H.-P."/>
        </authorList>
    </citation>
    <scope>NUCLEOTIDE SEQUENCE [LARGE SCALE GENOMIC DNA]</scope>
    <source>
        <strain evidence="4 5">DSM 21574</strain>
    </source>
</reference>
<dbReference type="InterPro" id="IPR006179">
    <property type="entry name" value="5_nucleotidase/apyrase"/>
</dbReference>
<dbReference type="Gene3D" id="3.90.780.10">
    <property type="entry name" value="5'-Nucleotidase, C-terminal domain"/>
    <property type="match status" value="1"/>
</dbReference>
<dbReference type="EMBL" id="PDJH01000001">
    <property type="protein sequence ID" value="PFG36234.1"/>
    <property type="molecule type" value="Genomic_DNA"/>
</dbReference>
<dbReference type="SUPFAM" id="SSF74853">
    <property type="entry name" value="Lamin A/C globular tail domain"/>
    <property type="match status" value="1"/>
</dbReference>
<evidence type="ECO:0000313" key="4">
    <source>
        <dbReference type="EMBL" id="PFG36234.1"/>
    </source>
</evidence>
<feature type="domain" description="LTD" evidence="3">
    <location>
        <begin position="27"/>
        <end position="215"/>
    </location>
</feature>
<dbReference type="InterPro" id="IPR036907">
    <property type="entry name" value="5'-Nucleotdase_C_sf"/>
</dbReference>
<dbReference type="PANTHER" id="PTHR42834">
    <property type="entry name" value="ENDONUCLEASE/EXONUCLEASE/PHOSPHATASE FAMILY PROTEIN (AFU_ORTHOLOGUE AFUA_3G09210)"/>
    <property type="match status" value="1"/>
</dbReference>
<dbReference type="InterPro" id="IPR004843">
    <property type="entry name" value="Calcineurin-like_PHP"/>
</dbReference>
<dbReference type="PROSITE" id="PS51841">
    <property type="entry name" value="LTD"/>
    <property type="match status" value="1"/>
</dbReference>
<dbReference type="Pfam" id="PF00932">
    <property type="entry name" value="LTD"/>
    <property type="match status" value="1"/>
</dbReference>
<feature type="chain" id="PRO_5012857532" evidence="2">
    <location>
        <begin position="34"/>
        <end position="1773"/>
    </location>
</feature>
<dbReference type="InterPro" id="IPR036415">
    <property type="entry name" value="Lamin_tail_dom_sf"/>
</dbReference>
<keyword evidence="5" id="KW-1185">Reference proteome</keyword>
<protein>
    <submittedName>
        <fullName evidence="4">5'-nucleotidase</fullName>
    </submittedName>
</protein>
<accession>A0A2A9EBH3</accession>
<dbReference type="Gene3D" id="3.60.21.10">
    <property type="match status" value="1"/>
</dbReference>
<dbReference type="CDD" id="cd04486">
    <property type="entry name" value="YhcR_OBF_like"/>
    <property type="match status" value="1"/>
</dbReference>
<dbReference type="PRINTS" id="PR01607">
    <property type="entry name" value="APYRASEFAMLY"/>
</dbReference>
<dbReference type="Pfam" id="PF02872">
    <property type="entry name" value="5_nucleotid_C"/>
    <property type="match status" value="1"/>
</dbReference>
<dbReference type="Pfam" id="PF00149">
    <property type="entry name" value="Metallophos"/>
    <property type="match status" value="1"/>
</dbReference>
<evidence type="ECO:0000256" key="1">
    <source>
        <dbReference type="ARBA" id="ARBA00022729"/>
    </source>
</evidence>
<dbReference type="CDD" id="cd10283">
    <property type="entry name" value="MnuA_DNase1-like"/>
    <property type="match status" value="1"/>
</dbReference>
<dbReference type="GO" id="GO:0005975">
    <property type="term" value="P:carbohydrate metabolic process"/>
    <property type="evidence" value="ECO:0007669"/>
    <property type="project" value="UniProtKB-ARBA"/>
</dbReference>
<dbReference type="SUPFAM" id="SSF56300">
    <property type="entry name" value="Metallo-dependent phosphatases"/>
    <property type="match status" value="1"/>
</dbReference>
<dbReference type="InterPro" id="IPR005135">
    <property type="entry name" value="Endo/exonuclease/phosphatase"/>
</dbReference>
<dbReference type="Pfam" id="PF16640">
    <property type="entry name" value="Big_3_5"/>
    <property type="match status" value="3"/>
</dbReference>
<dbReference type="PANTHER" id="PTHR42834:SF1">
    <property type="entry name" value="ENDONUCLEASE_EXONUCLEASE_PHOSPHATASE FAMILY PROTEIN (AFU_ORTHOLOGUE AFUA_3G09210)"/>
    <property type="match status" value="1"/>
</dbReference>
<dbReference type="GO" id="GO:0016787">
    <property type="term" value="F:hydrolase activity"/>
    <property type="evidence" value="ECO:0007669"/>
    <property type="project" value="InterPro"/>
</dbReference>
<dbReference type="Pfam" id="PF03372">
    <property type="entry name" value="Exo_endo_phos"/>
    <property type="match status" value="1"/>
</dbReference>
<feature type="signal peptide" evidence="2">
    <location>
        <begin position="1"/>
        <end position="33"/>
    </location>
</feature>
<gene>
    <name evidence="4" type="ORF">ATL41_0949</name>
</gene>
<evidence type="ECO:0000259" key="3">
    <source>
        <dbReference type="PROSITE" id="PS51841"/>
    </source>
</evidence>
<comment type="caution">
    <text evidence="4">The sequence shown here is derived from an EMBL/GenBank/DDBJ whole genome shotgun (WGS) entry which is preliminary data.</text>
</comment>
<dbReference type="RefSeq" id="WP_098457436.1">
    <property type="nucleotide sequence ID" value="NZ_PDJH01000001.1"/>
</dbReference>
<dbReference type="Gene3D" id="2.60.40.10">
    <property type="entry name" value="Immunoglobulins"/>
    <property type="match status" value="3"/>
</dbReference>
<organism evidence="4 5">
    <name type="scientific">Flavimobilis soli</name>
    <dbReference type="NCBI Taxonomy" id="442709"/>
    <lineage>
        <taxon>Bacteria</taxon>
        <taxon>Bacillati</taxon>
        <taxon>Actinomycetota</taxon>
        <taxon>Actinomycetes</taxon>
        <taxon>Micrococcales</taxon>
        <taxon>Jonesiaceae</taxon>
        <taxon>Flavimobilis</taxon>
    </lineage>
</organism>
<dbReference type="InterPro" id="IPR001322">
    <property type="entry name" value="Lamin_tail_dom"/>
</dbReference>
<evidence type="ECO:0000256" key="2">
    <source>
        <dbReference type="SAM" id="SignalP"/>
    </source>
</evidence>
<dbReference type="OrthoDB" id="1016457at2"/>
<dbReference type="SUPFAM" id="SSF55816">
    <property type="entry name" value="5'-nucleotidase (syn. UDP-sugar hydrolase), C-terminal domain"/>
    <property type="match status" value="1"/>
</dbReference>
<evidence type="ECO:0000313" key="5">
    <source>
        <dbReference type="Proteomes" id="UP000221394"/>
    </source>
</evidence>
<dbReference type="InterPro" id="IPR032109">
    <property type="entry name" value="Big_3_5"/>
</dbReference>